<keyword evidence="3 8" id="KW-1133">Transmembrane helix</keyword>
<dbReference type="EMBL" id="KB731260">
    <property type="protein sequence ID" value="ENH62337.1"/>
    <property type="molecule type" value="Genomic_DNA"/>
</dbReference>
<dbReference type="Pfam" id="PF11951">
    <property type="entry name" value="Fungal_trans_2"/>
    <property type="match status" value="1"/>
</dbReference>
<evidence type="ECO:0000313" key="10">
    <source>
        <dbReference type="Proteomes" id="UP000016928"/>
    </source>
</evidence>
<evidence type="ECO:0000256" key="7">
    <source>
        <dbReference type="SAM" id="MobiDB-lite"/>
    </source>
</evidence>
<evidence type="ECO:0000256" key="8">
    <source>
        <dbReference type="SAM" id="Phobius"/>
    </source>
</evidence>
<keyword evidence="6" id="KW-0539">Nucleus</keyword>
<accession>N4TST8</accession>
<reference evidence="10" key="2">
    <citation type="journal article" date="2014" name="PLoS ONE">
        <title>Genome and Transcriptome Analysis of the Fungal Pathogen Fusarium oxysporum f. sp. cubense Causing Banana Vascular Wilt Disease.</title>
        <authorList>
            <person name="Guo L."/>
            <person name="Han L."/>
            <person name="Yang L."/>
            <person name="Zeng H."/>
            <person name="Fan D."/>
            <person name="Zhu Y."/>
            <person name="Feng Y."/>
            <person name="Wang G."/>
            <person name="Peng C."/>
            <person name="Jiang X."/>
            <person name="Zhou D."/>
            <person name="Ni P."/>
            <person name="Liang C."/>
            <person name="Liu L."/>
            <person name="Wang J."/>
            <person name="Mao C."/>
            <person name="Fang X."/>
            <person name="Peng M."/>
            <person name="Huang J."/>
        </authorList>
    </citation>
    <scope>NUCLEOTIDE SEQUENCE [LARGE SCALE GENOMIC DNA]</scope>
    <source>
        <strain evidence="10">race 1</strain>
    </source>
</reference>
<feature type="transmembrane region" description="Helical" evidence="8">
    <location>
        <begin position="306"/>
        <end position="335"/>
    </location>
</feature>
<feature type="transmembrane region" description="Helical" evidence="8">
    <location>
        <begin position="53"/>
        <end position="73"/>
    </location>
</feature>
<name>N4TST8_FUSC1</name>
<feature type="compositionally biased region" description="Polar residues" evidence="7">
    <location>
        <begin position="244"/>
        <end position="256"/>
    </location>
</feature>
<evidence type="ECO:0000256" key="4">
    <source>
        <dbReference type="ARBA" id="ARBA00023136"/>
    </source>
</evidence>
<gene>
    <name evidence="9" type="ORF">FOC1_g10015310</name>
</gene>
<dbReference type="PANTHER" id="PTHR23502:SF50">
    <property type="entry name" value="TRANSPORTER, PUTATIVE (AFU_ORTHOLOGUE AFUA_5G00430)-RELATED"/>
    <property type="match status" value="1"/>
</dbReference>
<dbReference type="SUPFAM" id="SSF103473">
    <property type="entry name" value="MFS general substrate transporter"/>
    <property type="match status" value="1"/>
</dbReference>
<dbReference type="InterPro" id="IPR021858">
    <property type="entry name" value="Fun_TF"/>
</dbReference>
<dbReference type="Gene3D" id="1.20.1250.20">
    <property type="entry name" value="MFS general substrate transporter like domains"/>
    <property type="match status" value="1"/>
</dbReference>
<evidence type="ECO:0000256" key="3">
    <source>
        <dbReference type="ARBA" id="ARBA00022989"/>
    </source>
</evidence>
<comment type="subcellular location">
    <subcellularLocation>
        <location evidence="1">Membrane</location>
        <topology evidence="1">Multi-pass membrane protein</topology>
    </subcellularLocation>
</comment>
<keyword evidence="4 8" id="KW-0472">Membrane</keyword>
<dbReference type="InterPro" id="IPR011701">
    <property type="entry name" value="MFS"/>
</dbReference>
<evidence type="ECO:0008006" key="11">
    <source>
        <dbReference type="Google" id="ProtNLM"/>
    </source>
</evidence>
<dbReference type="VEuPathDB" id="FungiDB:FOC1_g10015310"/>
<dbReference type="AlphaFoldDB" id="N4TST8"/>
<feature type="transmembrane region" description="Helical" evidence="8">
    <location>
        <begin position="161"/>
        <end position="178"/>
    </location>
</feature>
<feature type="transmembrane region" description="Helical" evidence="8">
    <location>
        <begin position="190"/>
        <end position="210"/>
    </location>
</feature>
<keyword evidence="2 8" id="KW-0812">Transmembrane</keyword>
<dbReference type="STRING" id="1229664.N4TST8"/>
<dbReference type="Proteomes" id="UP000016928">
    <property type="component" value="Unassembled WGS sequence"/>
</dbReference>
<feature type="transmembrane region" description="Helical" evidence="8">
    <location>
        <begin position="355"/>
        <end position="374"/>
    </location>
</feature>
<protein>
    <recommendedName>
        <fullName evidence="11">Major facilitator superfamily (MFS) profile domain-containing protein</fullName>
    </recommendedName>
</protein>
<dbReference type="GO" id="GO:0022857">
    <property type="term" value="F:transmembrane transporter activity"/>
    <property type="evidence" value="ECO:0007669"/>
    <property type="project" value="InterPro"/>
</dbReference>
<evidence type="ECO:0000256" key="6">
    <source>
        <dbReference type="ARBA" id="ARBA00023242"/>
    </source>
</evidence>
<feature type="transmembrane region" description="Helical" evidence="8">
    <location>
        <begin position="395"/>
        <end position="416"/>
    </location>
</feature>
<organism evidence="9 10">
    <name type="scientific">Fusarium oxysporum f. sp. cubense (strain race 1)</name>
    <name type="common">Panama disease fungus</name>
    <dbReference type="NCBI Taxonomy" id="1229664"/>
    <lineage>
        <taxon>Eukaryota</taxon>
        <taxon>Fungi</taxon>
        <taxon>Dikarya</taxon>
        <taxon>Ascomycota</taxon>
        <taxon>Pezizomycotina</taxon>
        <taxon>Sordariomycetes</taxon>
        <taxon>Hypocreomycetidae</taxon>
        <taxon>Hypocreales</taxon>
        <taxon>Nectriaceae</taxon>
        <taxon>Fusarium</taxon>
        <taxon>Fusarium oxysporum species complex</taxon>
    </lineage>
</organism>
<dbReference type="InterPro" id="IPR036259">
    <property type="entry name" value="MFS_trans_sf"/>
</dbReference>
<evidence type="ECO:0000313" key="9">
    <source>
        <dbReference type="EMBL" id="ENH62337.1"/>
    </source>
</evidence>
<dbReference type="OrthoDB" id="4137815at2759"/>
<feature type="region of interest" description="Disordered" evidence="7">
    <location>
        <begin position="240"/>
        <end position="259"/>
    </location>
</feature>
<reference evidence="10" key="1">
    <citation type="submission" date="2012-09" db="EMBL/GenBank/DDBJ databases">
        <title>Genome sequencing and comparative transcriptomics of race 1 and race 4 of banana pathogen: Fusarium oxysporum f. sp. cubense.</title>
        <authorList>
            <person name="Fang X."/>
            <person name="Huang J."/>
        </authorList>
    </citation>
    <scope>NUCLEOTIDE SEQUENCE [LARGE SCALE GENOMIC DNA]</scope>
    <source>
        <strain evidence="10">race 1</strain>
    </source>
</reference>
<evidence type="ECO:0000256" key="1">
    <source>
        <dbReference type="ARBA" id="ARBA00004141"/>
    </source>
</evidence>
<dbReference type="Pfam" id="PF07690">
    <property type="entry name" value="MFS_1"/>
    <property type="match status" value="1"/>
</dbReference>
<proteinExistence type="predicted"/>
<feature type="transmembrane region" description="Helical" evidence="8">
    <location>
        <begin position="79"/>
        <end position="95"/>
    </location>
</feature>
<dbReference type="HOGENOM" id="CLU_308594_0_0_1"/>
<evidence type="ECO:0000256" key="5">
    <source>
        <dbReference type="ARBA" id="ARBA00023180"/>
    </source>
</evidence>
<dbReference type="GO" id="GO:0005886">
    <property type="term" value="C:plasma membrane"/>
    <property type="evidence" value="ECO:0007669"/>
    <property type="project" value="TreeGrafter"/>
</dbReference>
<keyword evidence="5" id="KW-0325">Glycoprotein</keyword>
<evidence type="ECO:0000256" key="2">
    <source>
        <dbReference type="ARBA" id="ARBA00022692"/>
    </source>
</evidence>
<dbReference type="PANTHER" id="PTHR23502">
    <property type="entry name" value="MAJOR FACILITATOR SUPERFAMILY"/>
    <property type="match status" value="1"/>
</dbReference>
<sequence>MSENALNIDALPPGTQRINDLQATHLILAPQPSSDPNQPLNWSPWRKTLHMMLLSLYSMMMFAIPCMSVPFWQSFNEELGLSLAIGCIIFVPIALRIGRRPVYLATAALMFAAGAWQAETYTAGDMFGCNAIAGVAGAVNEALFQVTVADLFFVHQRGTMNGIYLGMVLVGNYLGPVYGGQVAVKMGWRWACWSCTVLIGIISVFMIFFLEESKYIPPALNGQEVPTTTSLRDGTHLGKVSSIAKPSSPNDSQSNDEAMPQHYSDNIKIDHSIPMKSYWQRHAFLTLDKHACHQRRTIWGDIYEPFQLLCTFPAVIFAALQYGWAVAMLSLLAVTQSSLYALPPYNFTPAGLGNMNLPPFIGAILGAIFGGPLVDYFIMQIAKRRGGIYEPETRLWLFLIPGLSMTVGSLMYGLTIAKGMPWIINAIGAGFIGFAIGGCGDMALTYLQDSYQLIVGPALTGVVFIRNAIERCYWEQDTETSCARCRRLGFQCLNKRPLKKAGRPRLAAKLVRVSITKGHRDSSSPSPNDTDLTCLTSPILPRPLSPFDDLTTLEKQVFQNLLLSDASMDRWLVGPSFRERHRQLLVSQFIASRYTLRDAFLAVALASECQSTTECYKYASLALQKLRNYSVRTEEGVSECLALGGLIISFTYYCSASPNSVPICKQALGLVRETYELSHDLNPDKLVFLSCLILPEILNCLMAGSLPSLRFRYLPEFDHHVDRYVGIFAPLLPHLYDICEINNTLSLDDMDDLPYKLEALGALDQTERLVKAWKPHLPRSFSQHSSAAEVSQILCQAQVTKLGVLLLVHRLRHPFGTNNKPAIAVATSILEQLDIIQAATNKSVLNITLPLIAACFEVRDEEQRETWFSKIPRLVGQSPGFSKYVQGVVKTFWKALDDFGIMSWYNIEHVLSLYEQDAWHHSLGRLRWENKTNNPDLSSQSPVDQGRYGHTFLVPH</sequence>